<dbReference type="PROSITE" id="PS51782">
    <property type="entry name" value="LYSM"/>
    <property type="match status" value="2"/>
</dbReference>
<feature type="region of interest" description="Disordered" evidence="8">
    <location>
        <begin position="318"/>
        <end position="350"/>
    </location>
</feature>
<dbReference type="InterPro" id="IPR036779">
    <property type="entry name" value="LysM_dom_sf"/>
</dbReference>
<dbReference type="RefSeq" id="WP_147914781.1">
    <property type="nucleotide sequence ID" value="NZ_JBHUEJ010000035.1"/>
</dbReference>
<keyword evidence="2 7" id="KW-0929">Antimicrobial</keyword>
<dbReference type="InterPro" id="IPR023347">
    <property type="entry name" value="Lysozyme_dom_sf"/>
</dbReference>
<dbReference type="Gene3D" id="3.90.1720.10">
    <property type="entry name" value="endopeptidase domain like (from Nostoc punctiforme)"/>
    <property type="match status" value="1"/>
</dbReference>
<name>A0ABW4KXJ0_9BURK</name>
<evidence type="ECO:0000313" key="11">
    <source>
        <dbReference type="Proteomes" id="UP001597304"/>
    </source>
</evidence>
<dbReference type="CDD" id="cd00118">
    <property type="entry name" value="LysM"/>
    <property type="match status" value="2"/>
</dbReference>
<evidence type="ECO:0000256" key="5">
    <source>
        <dbReference type="ARBA" id="ARBA00023200"/>
    </source>
</evidence>
<evidence type="ECO:0000256" key="3">
    <source>
        <dbReference type="ARBA" id="ARBA00022638"/>
    </source>
</evidence>
<dbReference type="InterPro" id="IPR034690">
    <property type="entry name" value="Endolysin_T4_type"/>
</dbReference>
<comment type="catalytic activity">
    <reaction evidence="1 7">
        <text>Hydrolysis of (1-&gt;4)-beta-linkages between N-acetylmuramic acid and N-acetyl-D-glucosamine residues in a peptidoglycan and between N-acetyl-D-glucosamine residues in chitodextrins.</text>
        <dbReference type="EC" id="3.2.1.17"/>
    </reaction>
</comment>
<evidence type="ECO:0000256" key="6">
    <source>
        <dbReference type="ARBA" id="ARBA00023295"/>
    </source>
</evidence>
<dbReference type="InterPro" id="IPR018392">
    <property type="entry name" value="LysM"/>
</dbReference>
<dbReference type="SUPFAM" id="SSF53955">
    <property type="entry name" value="Lysozyme-like"/>
    <property type="match status" value="1"/>
</dbReference>
<evidence type="ECO:0000256" key="2">
    <source>
        <dbReference type="ARBA" id="ARBA00022529"/>
    </source>
</evidence>
<dbReference type="Pfam" id="PF01476">
    <property type="entry name" value="LysM"/>
    <property type="match status" value="2"/>
</dbReference>
<evidence type="ECO:0000256" key="8">
    <source>
        <dbReference type="SAM" id="MobiDB-lite"/>
    </source>
</evidence>
<keyword evidence="6 7" id="KW-0326">Glycosidase</keyword>
<dbReference type="SUPFAM" id="SSF54106">
    <property type="entry name" value="LysM domain"/>
    <property type="match status" value="2"/>
</dbReference>
<feature type="region of interest" description="Disordered" evidence="8">
    <location>
        <begin position="1"/>
        <end position="20"/>
    </location>
</feature>
<reference evidence="11" key="1">
    <citation type="journal article" date="2019" name="Int. J. Syst. Evol. Microbiol.">
        <title>The Global Catalogue of Microorganisms (GCM) 10K type strain sequencing project: providing services to taxonomists for standard genome sequencing and annotation.</title>
        <authorList>
            <consortium name="The Broad Institute Genomics Platform"/>
            <consortium name="The Broad Institute Genome Sequencing Center for Infectious Disease"/>
            <person name="Wu L."/>
            <person name="Ma J."/>
        </authorList>
    </citation>
    <scope>NUCLEOTIDE SEQUENCE [LARGE SCALE GENOMIC DNA]</scope>
    <source>
        <strain evidence="11">LMG 29247</strain>
    </source>
</reference>
<keyword evidence="3 7" id="KW-0081">Bacteriolytic enzyme</keyword>
<accession>A0ABW4KXJ0</accession>
<keyword evidence="11" id="KW-1185">Reference proteome</keyword>
<feature type="compositionally biased region" description="Gly residues" evidence="8">
    <location>
        <begin position="68"/>
        <end position="82"/>
    </location>
</feature>
<evidence type="ECO:0000256" key="1">
    <source>
        <dbReference type="ARBA" id="ARBA00000632"/>
    </source>
</evidence>
<dbReference type="Pfam" id="PF05257">
    <property type="entry name" value="CHAP"/>
    <property type="match status" value="1"/>
</dbReference>
<dbReference type="Pfam" id="PF00959">
    <property type="entry name" value="Phage_lysozyme"/>
    <property type="match status" value="1"/>
</dbReference>
<feature type="compositionally biased region" description="Low complexity" evidence="8">
    <location>
        <begin position="255"/>
        <end position="264"/>
    </location>
</feature>
<dbReference type="InterPro" id="IPR007921">
    <property type="entry name" value="CHAP_dom"/>
</dbReference>
<dbReference type="CDD" id="cd00737">
    <property type="entry name" value="lyz_endolysin_autolysin"/>
    <property type="match status" value="1"/>
</dbReference>
<evidence type="ECO:0000313" key="10">
    <source>
        <dbReference type="EMBL" id="MFD1711849.1"/>
    </source>
</evidence>
<keyword evidence="5" id="KW-1035">Host cytoplasm</keyword>
<dbReference type="InterPro" id="IPR014248">
    <property type="entry name" value="Spore_coat_assembly_SafA"/>
</dbReference>
<feature type="compositionally biased region" description="Low complexity" evidence="8">
    <location>
        <begin position="332"/>
        <end position="346"/>
    </location>
</feature>
<gene>
    <name evidence="10" type="primary">safA</name>
    <name evidence="10" type="ORF">ACFSF0_14635</name>
</gene>
<dbReference type="EC" id="3.2.1.17" evidence="7"/>
<dbReference type="Gene3D" id="1.10.530.40">
    <property type="match status" value="1"/>
</dbReference>
<evidence type="ECO:0000256" key="7">
    <source>
        <dbReference type="RuleBase" id="RU003788"/>
    </source>
</evidence>
<dbReference type="InterPro" id="IPR023346">
    <property type="entry name" value="Lysozyme-like_dom_sf"/>
</dbReference>
<dbReference type="EMBL" id="JBHUEJ010000035">
    <property type="protein sequence ID" value="MFD1711849.1"/>
    <property type="molecule type" value="Genomic_DNA"/>
</dbReference>
<organism evidence="10 11">
    <name type="scientific">Ottowia flava</name>
    <dbReference type="NCBI Taxonomy" id="2675430"/>
    <lineage>
        <taxon>Bacteria</taxon>
        <taxon>Pseudomonadati</taxon>
        <taxon>Pseudomonadota</taxon>
        <taxon>Betaproteobacteria</taxon>
        <taxon>Burkholderiales</taxon>
        <taxon>Comamonadaceae</taxon>
        <taxon>Ottowia</taxon>
    </lineage>
</organism>
<protein>
    <recommendedName>
        <fullName evidence="7">Lysozyme</fullName>
        <ecNumber evidence="7">3.2.1.17</ecNumber>
    </recommendedName>
</protein>
<dbReference type="NCBIfam" id="TIGR02899">
    <property type="entry name" value="spore_safA"/>
    <property type="match status" value="1"/>
</dbReference>
<dbReference type="PANTHER" id="PTHR38107">
    <property type="match status" value="1"/>
</dbReference>
<evidence type="ECO:0000256" key="4">
    <source>
        <dbReference type="ARBA" id="ARBA00022801"/>
    </source>
</evidence>
<feature type="region of interest" description="Disordered" evidence="8">
    <location>
        <begin position="68"/>
        <end position="104"/>
    </location>
</feature>
<dbReference type="InterPro" id="IPR033907">
    <property type="entry name" value="Endolysin_autolysin"/>
</dbReference>
<dbReference type="Gene3D" id="3.10.350.10">
    <property type="entry name" value="LysM domain"/>
    <property type="match status" value="2"/>
</dbReference>
<dbReference type="PANTHER" id="PTHR38107:SF3">
    <property type="entry name" value="LYSOZYME RRRD-RELATED"/>
    <property type="match status" value="1"/>
</dbReference>
<comment type="caution">
    <text evidence="10">The sequence shown here is derived from an EMBL/GenBank/DDBJ whole genome shotgun (WGS) entry which is preliminary data.</text>
</comment>
<dbReference type="InterPro" id="IPR051018">
    <property type="entry name" value="Bacteriophage_GH24"/>
</dbReference>
<feature type="domain" description="LysM" evidence="9">
    <location>
        <begin position="20"/>
        <end position="65"/>
    </location>
</feature>
<sequence length="491" mass="50313">MTAISLATGGTQGTGTGAGRSVSVNHGDTLSAIARRLGISLDALIAANPQLINPNRIYPGDVISVPGGMGGGKPSTGAGGSTPTGSAHGAAPGQGGAHPAGMSLSSGGLDLIKSHEGLRTSAYQDPVGVWTIGYGHTGTAKPGQKISEAQAEQLLRKDVGWAEDAVRKNVKVPLSQGQFDALVSFTFNLGAGALGRSGLLQKLNAGDYAGAQAEFGKYVHAGGRVLPGLVRRRNEEAQMFGNQRPPGNGAGPSGPNGSSAPNGADYAGTGRARQGSYTVKSGDTLWAIARAHGVSLQSLIAANPQIANPDLIYPDQKINIPGGGARPGERSNGPGVVGPATPTPVGNGAGARTAQIAESFLERNASELKKSGELPMNPNVPNNVCCANFVSAVLEKNGLLSKGEHTDSVAQLHKTLRGKGWKPVDMANAKPGDVVIMQRNGVSHTEIVAKNENGKITLVGSNNRNTDGSQRITYDSNSWWHNKVSAILTPP</sequence>
<evidence type="ECO:0000259" key="9">
    <source>
        <dbReference type="PROSITE" id="PS51782"/>
    </source>
</evidence>
<proteinExistence type="inferred from homology"/>
<keyword evidence="4 7" id="KW-0378">Hydrolase</keyword>
<dbReference type="SMART" id="SM00257">
    <property type="entry name" value="LysM"/>
    <property type="match status" value="2"/>
</dbReference>
<dbReference type="HAMAP" id="MF_04110">
    <property type="entry name" value="ENDOLYSIN_T4"/>
    <property type="match status" value="1"/>
</dbReference>
<dbReference type="InterPro" id="IPR002196">
    <property type="entry name" value="Glyco_hydro_24"/>
</dbReference>
<dbReference type="Proteomes" id="UP001597304">
    <property type="component" value="Unassembled WGS sequence"/>
</dbReference>
<feature type="domain" description="LysM" evidence="9">
    <location>
        <begin position="275"/>
        <end position="320"/>
    </location>
</feature>
<comment type="similarity">
    <text evidence="7">Belongs to the glycosyl hydrolase 24 family.</text>
</comment>
<feature type="region of interest" description="Disordered" evidence="8">
    <location>
        <begin position="239"/>
        <end position="275"/>
    </location>
</feature>